<dbReference type="RefSeq" id="WP_239494875.1">
    <property type="nucleotide sequence ID" value="NZ_CP135761.1"/>
</dbReference>
<evidence type="ECO:0000313" key="3">
    <source>
        <dbReference type="Proteomes" id="UP000238532"/>
    </source>
</evidence>
<proteinExistence type="predicted"/>
<comment type="caution">
    <text evidence="2">The sequence shown here is derived from an EMBL/GenBank/DDBJ whole genome shotgun (WGS) entry which is preliminary data.</text>
</comment>
<dbReference type="Gene3D" id="3.30.2310.20">
    <property type="entry name" value="RelE-like"/>
    <property type="match status" value="1"/>
</dbReference>
<gene>
    <name evidence="2" type="ORF">BV102_00803</name>
</gene>
<accession>A0A2S9RPV4</accession>
<keyword evidence="1" id="KW-1277">Toxin-antitoxin system</keyword>
<evidence type="ECO:0000313" key="2">
    <source>
        <dbReference type="EMBL" id="PRJ61285.1"/>
    </source>
</evidence>
<protein>
    <submittedName>
        <fullName evidence="2">Plasmid stabilization system protein</fullName>
    </submittedName>
</protein>
<organism evidence="2 3">
    <name type="scientific">Haemophilus influenzae</name>
    <dbReference type="NCBI Taxonomy" id="727"/>
    <lineage>
        <taxon>Bacteria</taxon>
        <taxon>Pseudomonadati</taxon>
        <taxon>Pseudomonadota</taxon>
        <taxon>Gammaproteobacteria</taxon>
        <taxon>Pasteurellales</taxon>
        <taxon>Pasteurellaceae</taxon>
        <taxon>Haemophilus</taxon>
    </lineage>
</organism>
<dbReference type="EMBL" id="NEBY01000202">
    <property type="protein sequence ID" value="PRJ61285.1"/>
    <property type="molecule type" value="Genomic_DNA"/>
</dbReference>
<sequence length="97" mass="11257">MARRLFVNALAREDLQLIFDYGVERFGQIQAALFLDKFYDAFSLLCEFDVGVACFDIQPNLYRYVVQGYVIFFERTSSALNVLRVLHGSQDVEKQFS</sequence>
<dbReference type="Pfam" id="PF05016">
    <property type="entry name" value="ParE_toxin"/>
    <property type="match status" value="1"/>
</dbReference>
<evidence type="ECO:0000256" key="1">
    <source>
        <dbReference type="ARBA" id="ARBA00022649"/>
    </source>
</evidence>
<dbReference type="InterPro" id="IPR007712">
    <property type="entry name" value="RelE/ParE_toxin"/>
</dbReference>
<dbReference type="AlphaFoldDB" id="A0A2S9RPV4"/>
<dbReference type="Proteomes" id="UP000238532">
    <property type="component" value="Unassembled WGS sequence"/>
</dbReference>
<dbReference type="InterPro" id="IPR035093">
    <property type="entry name" value="RelE/ParE_toxin_dom_sf"/>
</dbReference>
<name>A0A2S9RPV4_HAEIF</name>
<reference evidence="2 3" key="1">
    <citation type="submission" date="2017-04" db="EMBL/GenBank/DDBJ databases">
        <title>Haemophilus influenzae in COPD genome sequencing project.</title>
        <authorList>
            <person name="Murphy T.F."/>
            <person name="Kong Y."/>
            <person name="Nadendla S."/>
            <person name="Tettelin H."/>
            <person name="Pettigrew M."/>
        </authorList>
    </citation>
    <scope>NUCLEOTIDE SEQUENCE [LARGE SCALE GENOMIC DNA]</scope>
    <source>
        <strain evidence="2 3">56P127H1</strain>
    </source>
</reference>